<evidence type="ECO:0000256" key="2">
    <source>
        <dbReference type="ARBA" id="ARBA00022448"/>
    </source>
</evidence>
<evidence type="ECO:0000256" key="4">
    <source>
        <dbReference type="ARBA" id="ARBA00022692"/>
    </source>
</evidence>
<evidence type="ECO:0000256" key="9">
    <source>
        <dbReference type="SAM" id="Phobius"/>
    </source>
</evidence>
<dbReference type="PANTHER" id="PTHR11795">
    <property type="entry name" value="BRANCHED-CHAIN AMINO ACID TRANSPORT SYSTEM PERMEASE PROTEIN LIVH"/>
    <property type="match status" value="1"/>
</dbReference>
<keyword evidence="5" id="KW-0029">Amino-acid transport</keyword>
<dbReference type="GO" id="GO:0022857">
    <property type="term" value="F:transmembrane transporter activity"/>
    <property type="evidence" value="ECO:0007669"/>
    <property type="project" value="InterPro"/>
</dbReference>
<dbReference type="InterPro" id="IPR001851">
    <property type="entry name" value="ABC_transp_permease"/>
</dbReference>
<feature type="transmembrane region" description="Helical" evidence="9">
    <location>
        <begin position="193"/>
        <end position="213"/>
    </location>
</feature>
<sequence length="306" mass="32151">MNSSLFLSQLLNGLQLGVLLFLLSSGLTLIFGIMNFINLAHGSLYMVGAFVGAATYNASGSFLFSLVAAVASAAIVGLVVEHLVARPLYRHDHLYQVLATFGLMMFFNELAIVIWGNRPYFVTIPEVIRGSVQILGASYPIYRLLIIAVGVVVAFGAWYLIQKTRFGMLVRAGTTHASMVSVLGANVDLLKKSLFMLGAALAGLAGTLAGPILSVQSGMGDPVLILALVVIVVGGIGSIRGALFAAILIAVIDTLGRAYLPGLLALVLAPTAANTVGSALASMLIYLLMAFVLAFRPHGLMVSAKR</sequence>
<dbReference type="AlphaFoldDB" id="A0A2U1CL62"/>
<reference evidence="10 11" key="1">
    <citation type="submission" date="2018-04" db="EMBL/GenBank/DDBJ databases">
        <title>Genomic Encyclopedia of Type Strains, Phase IV (KMG-IV): sequencing the most valuable type-strain genomes for metagenomic binning, comparative biology and taxonomic classification.</title>
        <authorList>
            <person name="Goeker M."/>
        </authorList>
    </citation>
    <scope>NUCLEOTIDE SEQUENCE [LARGE SCALE GENOMIC DNA]</scope>
    <source>
        <strain evidence="10 11">DSM 10065</strain>
    </source>
</reference>
<evidence type="ECO:0000256" key="6">
    <source>
        <dbReference type="ARBA" id="ARBA00022989"/>
    </source>
</evidence>
<evidence type="ECO:0000256" key="3">
    <source>
        <dbReference type="ARBA" id="ARBA00022475"/>
    </source>
</evidence>
<evidence type="ECO:0000313" key="11">
    <source>
        <dbReference type="Proteomes" id="UP000246145"/>
    </source>
</evidence>
<dbReference type="Proteomes" id="UP000246145">
    <property type="component" value="Unassembled WGS sequence"/>
</dbReference>
<evidence type="ECO:0000313" key="10">
    <source>
        <dbReference type="EMBL" id="PVY61759.1"/>
    </source>
</evidence>
<keyword evidence="2" id="KW-0813">Transport</keyword>
<dbReference type="OrthoDB" id="9807115at2"/>
<evidence type="ECO:0000256" key="7">
    <source>
        <dbReference type="ARBA" id="ARBA00023136"/>
    </source>
</evidence>
<dbReference type="GO" id="GO:0005886">
    <property type="term" value="C:plasma membrane"/>
    <property type="evidence" value="ECO:0007669"/>
    <property type="project" value="UniProtKB-SubCell"/>
</dbReference>
<feature type="transmembrane region" description="Helical" evidence="9">
    <location>
        <begin position="225"/>
        <end position="252"/>
    </location>
</feature>
<keyword evidence="11" id="KW-1185">Reference proteome</keyword>
<dbReference type="RefSeq" id="WP_116518772.1">
    <property type="nucleotide sequence ID" value="NZ_JACCEX010000003.1"/>
</dbReference>
<name>A0A2U1CL62_9BURK</name>
<evidence type="ECO:0000256" key="8">
    <source>
        <dbReference type="ARBA" id="ARBA00037998"/>
    </source>
</evidence>
<dbReference type="Pfam" id="PF02653">
    <property type="entry name" value="BPD_transp_2"/>
    <property type="match status" value="1"/>
</dbReference>
<comment type="subcellular location">
    <subcellularLocation>
        <location evidence="1">Cell membrane</location>
        <topology evidence="1">Multi-pass membrane protein</topology>
    </subcellularLocation>
</comment>
<dbReference type="PANTHER" id="PTHR11795:SF442">
    <property type="entry name" value="ABC TRANSPORTER ATP-BINDING PROTEIN"/>
    <property type="match status" value="1"/>
</dbReference>
<keyword evidence="3" id="KW-1003">Cell membrane</keyword>
<dbReference type="GO" id="GO:0006865">
    <property type="term" value="P:amino acid transport"/>
    <property type="evidence" value="ECO:0007669"/>
    <property type="project" value="UniProtKB-KW"/>
</dbReference>
<feature type="transmembrane region" description="Helical" evidence="9">
    <location>
        <begin position="62"/>
        <end position="85"/>
    </location>
</feature>
<dbReference type="InterPro" id="IPR052157">
    <property type="entry name" value="BCAA_transport_permease"/>
</dbReference>
<evidence type="ECO:0000256" key="5">
    <source>
        <dbReference type="ARBA" id="ARBA00022970"/>
    </source>
</evidence>
<keyword evidence="7 9" id="KW-0472">Membrane</keyword>
<accession>A0A2U1CL62</accession>
<comment type="similarity">
    <text evidence="8">Belongs to the binding-protein-dependent transport system permease family. LivHM subfamily.</text>
</comment>
<feature type="transmembrane region" description="Helical" evidence="9">
    <location>
        <begin position="97"/>
        <end position="116"/>
    </location>
</feature>
<organism evidence="10 11">
    <name type="scientific">Pusillimonas noertemannii</name>
    <dbReference type="NCBI Taxonomy" id="305977"/>
    <lineage>
        <taxon>Bacteria</taxon>
        <taxon>Pseudomonadati</taxon>
        <taxon>Pseudomonadota</taxon>
        <taxon>Betaproteobacteria</taxon>
        <taxon>Burkholderiales</taxon>
        <taxon>Alcaligenaceae</taxon>
        <taxon>Pusillimonas</taxon>
    </lineage>
</organism>
<protein>
    <submittedName>
        <fullName evidence="10">Branched-chain amino acid transport system permease protein</fullName>
    </submittedName>
</protein>
<keyword evidence="4 9" id="KW-0812">Transmembrane</keyword>
<proteinExistence type="inferred from homology"/>
<dbReference type="CDD" id="cd06582">
    <property type="entry name" value="TM_PBP1_LivH_like"/>
    <property type="match status" value="1"/>
</dbReference>
<keyword evidence="6 9" id="KW-1133">Transmembrane helix</keyword>
<feature type="transmembrane region" description="Helical" evidence="9">
    <location>
        <begin position="12"/>
        <end position="32"/>
    </location>
</feature>
<dbReference type="STRING" id="1231391.GCA_000308195_00308"/>
<feature type="transmembrane region" description="Helical" evidence="9">
    <location>
        <begin position="141"/>
        <end position="161"/>
    </location>
</feature>
<evidence type="ECO:0000256" key="1">
    <source>
        <dbReference type="ARBA" id="ARBA00004651"/>
    </source>
</evidence>
<comment type="caution">
    <text evidence="10">The sequence shown here is derived from an EMBL/GenBank/DDBJ whole genome shotgun (WGS) entry which is preliminary data.</text>
</comment>
<dbReference type="EMBL" id="QEKO01000003">
    <property type="protein sequence ID" value="PVY61759.1"/>
    <property type="molecule type" value="Genomic_DNA"/>
</dbReference>
<feature type="transmembrane region" description="Helical" evidence="9">
    <location>
        <begin position="272"/>
        <end position="295"/>
    </location>
</feature>
<gene>
    <name evidence="10" type="ORF">C7440_2490</name>
</gene>